<keyword evidence="2 6" id="KW-0997">Cell inner membrane</keyword>
<dbReference type="InterPro" id="IPR029039">
    <property type="entry name" value="Flavoprotein-like_sf"/>
</dbReference>
<keyword evidence="3 6" id="KW-0560">Oxidoreductase</keyword>
<dbReference type="PANTHER" id="PTHR47307">
    <property type="entry name" value="GLUTATHIONE-REGULATED POTASSIUM-EFFLUX SYSTEM ANCILLARY PROTEIN KEFG"/>
    <property type="match status" value="1"/>
</dbReference>
<dbReference type="EC" id="1.6.5.2" evidence="6"/>
<keyword evidence="5 6" id="KW-0472">Membrane</keyword>
<feature type="domain" description="Flavodoxin-like fold" evidence="7">
    <location>
        <begin position="22"/>
        <end position="182"/>
    </location>
</feature>
<evidence type="ECO:0000256" key="4">
    <source>
        <dbReference type="ARBA" id="ARBA00023027"/>
    </source>
</evidence>
<name>A0ABM9WSJ9_VIBAE</name>
<evidence type="ECO:0000256" key="6">
    <source>
        <dbReference type="HAMAP-Rule" id="MF_01415"/>
    </source>
</evidence>
<evidence type="ECO:0000313" key="8">
    <source>
        <dbReference type="EMBL" id="EDN56256.1"/>
    </source>
</evidence>
<dbReference type="Pfam" id="PF02525">
    <property type="entry name" value="Flavodoxin_2"/>
    <property type="match status" value="1"/>
</dbReference>
<dbReference type="InterPro" id="IPR046980">
    <property type="entry name" value="KefG/KefF"/>
</dbReference>
<dbReference type="HAMAP" id="MF_01415">
    <property type="entry name" value="K_H_efflux_KefG"/>
    <property type="match status" value="1"/>
</dbReference>
<dbReference type="InterPro" id="IPR003680">
    <property type="entry name" value="Flavodoxin_fold"/>
</dbReference>
<proteinExistence type="inferred from homology"/>
<accession>A0ABM9WSJ9</accession>
<evidence type="ECO:0000313" key="9">
    <source>
        <dbReference type="Proteomes" id="UP000242664"/>
    </source>
</evidence>
<comment type="catalytic activity">
    <reaction evidence="6">
        <text>a quinone + NADPH + H(+) = a quinol + NADP(+)</text>
        <dbReference type="Rhea" id="RHEA:46164"/>
        <dbReference type="ChEBI" id="CHEBI:15378"/>
        <dbReference type="ChEBI" id="CHEBI:24646"/>
        <dbReference type="ChEBI" id="CHEBI:57783"/>
        <dbReference type="ChEBI" id="CHEBI:58349"/>
        <dbReference type="ChEBI" id="CHEBI:132124"/>
        <dbReference type="EC" id="1.6.5.2"/>
    </reaction>
</comment>
<reference evidence="9" key="1">
    <citation type="submission" date="2006-10" db="EMBL/GenBank/DDBJ databases">
        <authorList>
            <person name="Heidelberg J."/>
            <person name="Sebastian Y."/>
        </authorList>
    </citation>
    <scope>NUCLEOTIDE SEQUENCE [LARGE SCALE GENOMIC DNA]</scope>
    <source>
        <strain evidence="9">EX25</strain>
    </source>
</reference>
<comment type="similarity">
    <text evidence="6">Belongs to the NAD(P)H dehydrogenase (quinone) family. KefG subfamily.</text>
</comment>
<dbReference type="InterPro" id="IPR023947">
    <property type="entry name" value="K_H_efflux_KefG"/>
</dbReference>
<organism evidence="8 9">
    <name type="scientific">Vibrio antiquarius (strain Ex25)</name>
    <dbReference type="NCBI Taxonomy" id="150340"/>
    <lineage>
        <taxon>Bacteria</taxon>
        <taxon>Pseudomonadati</taxon>
        <taxon>Pseudomonadota</taxon>
        <taxon>Gammaproteobacteria</taxon>
        <taxon>Vibrionales</taxon>
        <taxon>Vibrionaceae</taxon>
        <taxon>Vibrio</taxon>
        <taxon>Vibrio diabolicus subgroup</taxon>
    </lineage>
</organism>
<keyword evidence="4 6" id="KW-0520">NAD</keyword>
<dbReference type="NCBIfam" id="NF003430">
    <property type="entry name" value="PRK04930.1"/>
    <property type="match status" value="1"/>
</dbReference>
<evidence type="ECO:0000256" key="3">
    <source>
        <dbReference type="ARBA" id="ARBA00023002"/>
    </source>
</evidence>
<dbReference type="PANTHER" id="PTHR47307:SF1">
    <property type="entry name" value="GLUTATHIONE-REGULATED POTASSIUM-EFFLUX SYSTEM ANCILLARY PROTEIN KEFG"/>
    <property type="match status" value="1"/>
</dbReference>
<protein>
    <recommendedName>
        <fullName evidence="6">Glutathione-regulated potassium-efflux system ancillary protein KefG</fullName>
    </recommendedName>
    <alternativeName>
        <fullName evidence="6">Putative quinone oxidoreductase KefG</fullName>
        <ecNumber evidence="6">1.6.5.2</ecNumber>
    </alternativeName>
</protein>
<comment type="subcellular location">
    <subcellularLocation>
        <location evidence="6">Cell inner membrane</location>
        <topology evidence="6">Peripheral membrane protein</topology>
        <orientation evidence="6">Cytoplasmic side</orientation>
    </subcellularLocation>
</comment>
<dbReference type="Gene3D" id="3.40.50.360">
    <property type="match status" value="1"/>
</dbReference>
<comment type="catalytic activity">
    <reaction evidence="6">
        <text>a quinone + NADH + H(+) = a quinol + NAD(+)</text>
        <dbReference type="Rhea" id="RHEA:46160"/>
        <dbReference type="ChEBI" id="CHEBI:15378"/>
        <dbReference type="ChEBI" id="CHEBI:24646"/>
        <dbReference type="ChEBI" id="CHEBI:57540"/>
        <dbReference type="ChEBI" id="CHEBI:57945"/>
        <dbReference type="ChEBI" id="CHEBI:132124"/>
        <dbReference type="EC" id="1.6.5.2"/>
    </reaction>
</comment>
<evidence type="ECO:0000256" key="1">
    <source>
        <dbReference type="ARBA" id="ARBA00022475"/>
    </source>
</evidence>
<evidence type="ECO:0000259" key="7">
    <source>
        <dbReference type="Pfam" id="PF02525"/>
    </source>
</evidence>
<keyword evidence="1 6" id="KW-1003">Cell membrane</keyword>
<sequence>MITDKNNHKDDHLAVAPSILPRVLVIYAHPEPHNSIANQVMIKKAQSLEHVTVHDLYGVYPDFFIDVNYEHELLLTHDVIVFHHPLYMYSCPALLKEWLDRVLGKGFAFGGGSALEGKYWRSVITTGGKEEAFSAKGYNKYPLEQILQPFELTAALCQMHWIEPLVLYWSRNVSDIERYEHAELYRRWLNNPLENWEATDQGGQYGDNQ</sequence>
<comment type="subunit">
    <text evidence="6">Interacts with KefB.</text>
</comment>
<keyword evidence="9" id="KW-1185">Reference proteome</keyword>
<evidence type="ECO:0000256" key="5">
    <source>
        <dbReference type="ARBA" id="ARBA00023136"/>
    </source>
</evidence>
<dbReference type="Proteomes" id="UP000242664">
    <property type="component" value="Unassembled WGS sequence"/>
</dbReference>
<dbReference type="EMBL" id="DS267842">
    <property type="protein sequence ID" value="EDN56256.1"/>
    <property type="molecule type" value="Genomic_DNA"/>
</dbReference>
<dbReference type="SUPFAM" id="SSF52218">
    <property type="entry name" value="Flavoproteins"/>
    <property type="match status" value="1"/>
</dbReference>
<gene>
    <name evidence="6" type="primary">kefG</name>
    <name evidence="8" type="ORF">VEx25_2016</name>
</gene>
<comment type="function">
    <text evidence="6">Regulatory subunit of a potassium efflux system that confers protection against electrophiles. Required for full activity of KefB.</text>
</comment>
<evidence type="ECO:0000256" key="2">
    <source>
        <dbReference type="ARBA" id="ARBA00022519"/>
    </source>
</evidence>